<keyword evidence="2" id="KW-0808">Transferase</keyword>
<dbReference type="RefSeq" id="WP_069328931.1">
    <property type="nucleotide sequence ID" value="NZ_MDER01000069.1"/>
</dbReference>
<comment type="caution">
    <text evidence="2">The sequence shown here is derived from an EMBL/GenBank/DDBJ whole genome shotgun (WGS) entry which is preliminary data.</text>
</comment>
<name>A0A1E3KZT9_9BACL</name>
<dbReference type="PATRIC" id="fig|1886670.3.peg.3602"/>
<dbReference type="PROSITE" id="PS51186">
    <property type="entry name" value="GNAT"/>
    <property type="match status" value="1"/>
</dbReference>
<dbReference type="Gene3D" id="3.40.630.30">
    <property type="match status" value="1"/>
</dbReference>
<dbReference type="Proteomes" id="UP000094578">
    <property type="component" value="Unassembled WGS sequence"/>
</dbReference>
<dbReference type="InterPro" id="IPR000182">
    <property type="entry name" value="GNAT_dom"/>
</dbReference>
<dbReference type="STRING" id="1886670.PTI45_03571"/>
<keyword evidence="2" id="KW-0012">Acyltransferase</keyword>
<dbReference type="InterPro" id="IPR016181">
    <property type="entry name" value="Acyl_CoA_acyltransferase"/>
</dbReference>
<dbReference type="EC" id="2.3.1.128" evidence="2"/>
<dbReference type="Pfam" id="PF00583">
    <property type="entry name" value="Acetyltransf_1"/>
    <property type="match status" value="1"/>
</dbReference>
<feature type="domain" description="N-acetyltransferase" evidence="1">
    <location>
        <begin position="9"/>
        <end position="163"/>
    </location>
</feature>
<dbReference type="EMBL" id="MDER01000069">
    <property type="protein sequence ID" value="ODP27057.1"/>
    <property type="molecule type" value="Genomic_DNA"/>
</dbReference>
<dbReference type="AlphaFoldDB" id="A0A1E3KZT9"/>
<organism evidence="2 3">
    <name type="scientific">Paenibacillus nuruki</name>
    <dbReference type="NCBI Taxonomy" id="1886670"/>
    <lineage>
        <taxon>Bacteria</taxon>
        <taxon>Bacillati</taxon>
        <taxon>Bacillota</taxon>
        <taxon>Bacilli</taxon>
        <taxon>Bacillales</taxon>
        <taxon>Paenibacillaceae</taxon>
        <taxon>Paenibacillus</taxon>
    </lineage>
</organism>
<gene>
    <name evidence="2" type="ORF">PTI45_03571</name>
</gene>
<evidence type="ECO:0000259" key="1">
    <source>
        <dbReference type="PROSITE" id="PS51186"/>
    </source>
</evidence>
<proteinExistence type="predicted"/>
<evidence type="ECO:0000313" key="3">
    <source>
        <dbReference type="Proteomes" id="UP000094578"/>
    </source>
</evidence>
<evidence type="ECO:0000313" key="2">
    <source>
        <dbReference type="EMBL" id="ODP27057.1"/>
    </source>
</evidence>
<accession>A0A1E3KZT9</accession>
<sequence>MSSSLDSVFHTIPLTELHAAEVCTWIYEPPYNIYGWMAWEQMKELGIEFGDPIIREEQYLSVLDKHEQLAGFAQLFPLGDTIRLGIGMRPDLCGHGYGEEFVRAIVQTAQERSATAEIDLEVLTWNQRAIRTYQKADFYITDMYERRTPDGMKPFYCMVYQAPPSARYPNL</sequence>
<dbReference type="GO" id="GO:0016747">
    <property type="term" value="F:acyltransferase activity, transferring groups other than amino-acyl groups"/>
    <property type="evidence" value="ECO:0007669"/>
    <property type="project" value="InterPro"/>
</dbReference>
<reference evidence="2 3" key="1">
    <citation type="submission" date="2016-08" db="EMBL/GenBank/DDBJ databases">
        <title>Genome sequencing of Paenibacillus sp. TI45-13ar, isolated from Korean traditional nuruk.</title>
        <authorList>
            <person name="Kim S.-J."/>
        </authorList>
    </citation>
    <scope>NUCLEOTIDE SEQUENCE [LARGE SCALE GENOMIC DNA]</scope>
    <source>
        <strain evidence="2 3">TI45-13ar</strain>
    </source>
</reference>
<protein>
    <submittedName>
        <fullName evidence="2">Ribosomal-protein-alanine N-acetyltransferase</fullName>
        <ecNumber evidence="2">2.3.1.128</ecNumber>
    </submittedName>
</protein>
<dbReference type="SUPFAM" id="SSF55729">
    <property type="entry name" value="Acyl-CoA N-acyltransferases (Nat)"/>
    <property type="match status" value="1"/>
</dbReference>
<keyword evidence="3" id="KW-1185">Reference proteome</keyword>